<name>A0AC61S613_9BACT</name>
<proteinExistence type="predicted"/>
<sequence length="197" mass="21870">MKKVLVVNASPHKSEGVVGEALGLLIENLKASRCFEIEVFYTQQQDVAPCTGCMSCRVCGSCNYRQDDSQVFVAKLQNCDILIIGMPTYWANMPGTLKVLIDRIVYALIRKDEKCMIPVPLHKGKKMVVITTCSTPKPLNFLFRQSAGALSAVKRIFKICGFRICGTLQIAGTCRGYVLNDRMRKKISCIAGKLLRS</sequence>
<organism evidence="1 2">
    <name type="scientific">Muribaculum caecicola</name>
    <dbReference type="NCBI Taxonomy" id="3038144"/>
    <lineage>
        <taxon>Bacteria</taxon>
        <taxon>Pseudomonadati</taxon>
        <taxon>Bacteroidota</taxon>
        <taxon>Bacteroidia</taxon>
        <taxon>Bacteroidales</taxon>
        <taxon>Muribaculaceae</taxon>
        <taxon>Muribaculum</taxon>
    </lineage>
</organism>
<accession>A0AC61S613</accession>
<comment type="caution">
    <text evidence="1">The sequence shown here is derived from an EMBL/GenBank/DDBJ whole genome shotgun (WGS) entry which is preliminary data.</text>
</comment>
<gene>
    <name evidence="1" type="ORF">E5990_05170</name>
</gene>
<dbReference type="Proteomes" id="UP000305401">
    <property type="component" value="Unassembled WGS sequence"/>
</dbReference>
<protein>
    <submittedName>
        <fullName evidence="1">Flavodoxin family protein</fullName>
    </submittedName>
</protein>
<evidence type="ECO:0000313" key="2">
    <source>
        <dbReference type="Proteomes" id="UP000305401"/>
    </source>
</evidence>
<evidence type="ECO:0000313" key="1">
    <source>
        <dbReference type="EMBL" id="THG52529.1"/>
    </source>
</evidence>
<keyword evidence="2" id="KW-1185">Reference proteome</keyword>
<reference evidence="1" key="1">
    <citation type="submission" date="2019-04" db="EMBL/GenBank/DDBJ databases">
        <title>Microbes associate with the intestines of laboratory mice.</title>
        <authorList>
            <person name="Navarre W."/>
            <person name="Wong E."/>
            <person name="Huang K.C."/>
            <person name="Tropini C."/>
            <person name="Ng K."/>
            <person name="Yu B."/>
        </authorList>
    </citation>
    <scope>NUCLEOTIDE SEQUENCE</scope>
    <source>
        <strain evidence="1">NM86_A22</strain>
    </source>
</reference>
<dbReference type="EMBL" id="SSTG01000045">
    <property type="protein sequence ID" value="THG52529.1"/>
    <property type="molecule type" value="Genomic_DNA"/>
</dbReference>